<name>A0A382FFR5_9ZZZZ</name>
<gene>
    <name evidence="2" type="ORF">METZ01_LOCUS213821</name>
</gene>
<proteinExistence type="predicted"/>
<feature type="compositionally biased region" description="Pro residues" evidence="1">
    <location>
        <begin position="26"/>
        <end position="39"/>
    </location>
</feature>
<evidence type="ECO:0000256" key="1">
    <source>
        <dbReference type="SAM" id="MobiDB-lite"/>
    </source>
</evidence>
<feature type="non-terminal residue" evidence="2">
    <location>
        <position position="395"/>
    </location>
</feature>
<feature type="region of interest" description="Disordered" evidence="1">
    <location>
        <begin position="15"/>
        <end position="58"/>
    </location>
</feature>
<organism evidence="2">
    <name type="scientific">marine metagenome</name>
    <dbReference type="NCBI Taxonomy" id="408172"/>
    <lineage>
        <taxon>unclassified sequences</taxon>
        <taxon>metagenomes</taxon>
        <taxon>ecological metagenomes</taxon>
    </lineage>
</organism>
<sequence length="395" mass="43913">MAAVSAVLGQAELVVGESQPSVKPVNPEPAPKPPKPVLPPRTVQPKPPGQGATAPKRLPADINRLLKPRAGYKTARSLSGQFMAYGPISPKRRGGILDANADTILIAPDHVVVTAERVRNALFRQLGLPAMPGSKLMMRLNPAMSHRATVPVVTDRHINGYTYELTLPSEIESDKLVRALVQVTLLDLANRKPQLRDTEIPLWMTVGFTQVLLAQPDLVIVLSRPEQDGNEMAMEEVVKNVRRHDSLAGVRARLRGRRAFDFSEIAMPSPAHLRGENWRDFQACSHLLVDRLLAVRAGGVRLQNMIRQLPDNMNWQTSFLKVYGDFFADMLGVEKWWAVTIVQLTGQNQYQNWTLSEAVEKLENLLKLPAEVRLNDADSPLEAEVTLQQAIRGWD</sequence>
<evidence type="ECO:0000313" key="2">
    <source>
        <dbReference type="EMBL" id="SVB60967.1"/>
    </source>
</evidence>
<protein>
    <submittedName>
        <fullName evidence="2">Uncharacterized protein</fullName>
    </submittedName>
</protein>
<reference evidence="2" key="1">
    <citation type="submission" date="2018-05" db="EMBL/GenBank/DDBJ databases">
        <authorList>
            <person name="Lanie J.A."/>
            <person name="Ng W.-L."/>
            <person name="Kazmierczak K.M."/>
            <person name="Andrzejewski T.M."/>
            <person name="Davidsen T.M."/>
            <person name="Wayne K.J."/>
            <person name="Tettelin H."/>
            <person name="Glass J.I."/>
            <person name="Rusch D."/>
            <person name="Podicherti R."/>
            <person name="Tsui H.-C.T."/>
            <person name="Winkler M.E."/>
        </authorList>
    </citation>
    <scope>NUCLEOTIDE SEQUENCE</scope>
</reference>
<accession>A0A382FFR5</accession>
<dbReference type="AlphaFoldDB" id="A0A382FFR5"/>
<dbReference type="EMBL" id="UINC01049324">
    <property type="protein sequence ID" value="SVB60967.1"/>
    <property type="molecule type" value="Genomic_DNA"/>
</dbReference>